<evidence type="ECO:0000313" key="3">
    <source>
        <dbReference type="EMBL" id="MEM5537966.1"/>
    </source>
</evidence>
<protein>
    <submittedName>
        <fullName evidence="3">Aldehyde dehydrogenase family protein</fullName>
        <ecNumber evidence="3">1.2.1.-</ecNumber>
    </submittedName>
</protein>
<gene>
    <name evidence="3" type="ORF">WNY58_16400</name>
</gene>
<name>A0ABU9TW79_9GAMM</name>
<accession>A0ABU9TW79</accession>
<evidence type="ECO:0000259" key="2">
    <source>
        <dbReference type="Pfam" id="PF00171"/>
    </source>
</evidence>
<feature type="domain" description="Aldehyde dehydrogenase" evidence="2">
    <location>
        <begin position="25"/>
        <end position="484"/>
    </location>
</feature>
<dbReference type="Gene3D" id="3.40.605.10">
    <property type="entry name" value="Aldehyde Dehydrogenase, Chain A, domain 1"/>
    <property type="match status" value="1"/>
</dbReference>
<dbReference type="RefSeq" id="WP_339892476.1">
    <property type="nucleotide sequence ID" value="NZ_CAXBCE010000051.1"/>
</dbReference>
<organism evidence="3 4">
    <name type="scientific">Neptuniibacter pectenicola</name>
    <dbReference type="NCBI Taxonomy" id="1806669"/>
    <lineage>
        <taxon>Bacteria</taxon>
        <taxon>Pseudomonadati</taxon>
        <taxon>Pseudomonadota</taxon>
        <taxon>Gammaproteobacteria</taxon>
        <taxon>Oceanospirillales</taxon>
        <taxon>Oceanospirillaceae</taxon>
        <taxon>Neptuniibacter</taxon>
    </lineage>
</organism>
<comment type="caution">
    <text evidence="3">The sequence shown here is derived from an EMBL/GenBank/DDBJ whole genome shotgun (WGS) entry which is preliminary data.</text>
</comment>
<reference evidence="3 4" key="1">
    <citation type="submission" date="2024-03" db="EMBL/GenBank/DDBJ databases">
        <title>Community enrichment and isolation of bacterial strains for fucoidan degradation.</title>
        <authorList>
            <person name="Sichert A."/>
        </authorList>
    </citation>
    <scope>NUCLEOTIDE SEQUENCE [LARGE SCALE GENOMIC DNA]</scope>
    <source>
        <strain evidence="3 4">AS76</strain>
    </source>
</reference>
<dbReference type="EC" id="1.2.1.-" evidence="3"/>
<dbReference type="GO" id="GO:0016491">
    <property type="term" value="F:oxidoreductase activity"/>
    <property type="evidence" value="ECO:0007669"/>
    <property type="project" value="UniProtKB-KW"/>
</dbReference>
<dbReference type="InterPro" id="IPR015590">
    <property type="entry name" value="Aldehyde_DH_dom"/>
</dbReference>
<dbReference type="EMBL" id="JBBMRA010000025">
    <property type="protein sequence ID" value="MEM5537966.1"/>
    <property type="molecule type" value="Genomic_DNA"/>
</dbReference>
<dbReference type="Gene3D" id="3.40.309.10">
    <property type="entry name" value="Aldehyde Dehydrogenase, Chain A, domain 2"/>
    <property type="match status" value="1"/>
</dbReference>
<dbReference type="InterPro" id="IPR016161">
    <property type="entry name" value="Ald_DH/histidinol_DH"/>
</dbReference>
<evidence type="ECO:0000313" key="4">
    <source>
        <dbReference type="Proteomes" id="UP001449225"/>
    </source>
</evidence>
<dbReference type="InterPro" id="IPR016163">
    <property type="entry name" value="Ald_DH_C"/>
</dbReference>
<keyword evidence="4" id="KW-1185">Reference proteome</keyword>
<sequence>MHDLLCSQAKTFLSQPIPLFINGTWTNSQGGKTTDVIDPSSGLKVATVASGNEQDVDMAVVAADKAFKTWSALAPKERAHYLNLLADKLESEAQTLAQLEALDVGKAFVNADGFDIPFGIECVRYYADLSVTADYGKTLELKDIEARVHRAPYGVCGFIFPWNFPFDLLMWNVMPALAAGNTVVIKPAELTPLTTLYVCKLAEEVGIPAGVINVVVGAGRAVGTPLIEHPKTRRISFTGSSGVGKQIASMCGQRPIPCKLELGGKGAAVVFDDADLDNAVEQLAGAITLNTGQVCCTATRWLIHENIYDQFVEKVTAKLKSTIIGPGIDPKTEMGPVVSQAQQDSVLDYLSKGLTEGAVEVLAGGKVAVDGHDGGYYVAPYLLTGSPENICFKEEIFGPAAFLVKFKDEEEALDLVNSLEYGLANSVFSADLARCGRVAEKMIAGNSWINAHNVFAYGLPYGGINMSGVGGGVNSPETFYDYLRDLTIARPLG</sequence>
<keyword evidence="1 3" id="KW-0560">Oxidoreductase</keyword>
<dbReference type="Proteomes" id="UP001449225">
    <property type="component" value="Unassembled WGS sequence"/>
</dbReference>
<dbReference type="Pfam" id="PF00171">
    <property type="entry name" value="Aldedh"/>
    <property type="match status" value="1"/>
</dbReference>
<evidence type="ECO:0000256" key="1">
    <source>
        <dbReference type="ARBA" id="ARBA00023002"/>
    </source>
</evidence>
<dbReference type="PANTHER" id="PTHR11699">
    <property type="entry name" value="ALDEHYDE DEHYDROGENASE-RELATED"/>
    <property type="match status" value="1"/>
</dbReference>
<proteinExistence type="predicted"/>
<dbReference type="InterPro" id="IPR016162">
    <property type="entry name" value="Ald_DH_N"/>
</dbReference>
<dbReference type="SUPFAM" id="SSF53720">
    <property type="entry name" value="ALDH-like"/>
    <property type="match status" value="1"/>
</dbReference>